<dbReference type="NCBIfam" id="TIGR02532">
    <property type="entry name" value="IV_pilin_GFxxxE"/>
    <property type="match status" value="1"/>
</dbReference>
<sequence>MTSYKKNKPLSNLAPQENTTKHKGFSLIEVMVTIAIVAILSAIALPSLNDFLVKMRTDNEVSEIQRLVLTARNTAINEGRNISLCPIAGNGCSGANDWTVNIGVVSPDGVVKQKDAIKDGDKLQFPFSSITYNASGQLDNNNVGTFSYCPKNYADYSRGVEVALSGRSYVSTDQNGDGRDETRNSNNIVCN</sequence>
<dbReference type="PROSITE" id="PS00409">
    <property type="entry name" value="PROKAR_NTER_METHYL"/>
    <property type="match status" value="1"/>
</dbReference>
<feature type="region of interest" description="Disordered" evidence="8">
    <location>
        <begin position="169"/>
        <end position="191"/>
    </location>
</feature>
<evidence type="ECO:0000256" key="2">
    <source>
        <dbReference type="ARBA" id="ARBA00022475"/>
    </source>
</evidence>
<evidence type="ECO:0000256" key="8">
    <source>
        <dbReference type="SAM" id="MobiDB-lite"/>
    </source>
</evidence>
<evidence type="ECO:0000259" key="10">
    <source>
        <dbReference type="Pfam" id="PF12019"/>
    </source>
</evidence>
<keyword evidence="4" id="KW-0997">Cell inner membrane</keyword>
<feature type="transmembrane region" description="Helical" evidence="9">
    <location>
        <begin position="25"/>
        <end position="46"/>
    </location>
</feature>
<comment type="subcellular location">
    <subcellularLocation>
        <location evidence="1">Cell inner membrane</location>
        <topology evidence="1">Single-pass membrane protein</topology>
    </subcellularLocation>
</comment>
<evidence type="ECO:0000256" key="5">
    <source>
        <dbReference type="ARBA" id="ARBA00022692"/>
    </source>
</evidence>
<organism evidence="11 12">
    <name type="scientific">Colwellia asteriadis</name>
    <dbReference type="NCBI Taxonomy" id="517723"/>
    <lineage>
        <taxon>Bacteria</taxon>
        <taxon>Pseudomonadati</taxon>
        <taxon>Pseudomonadota</taxon>
        <taxon>Gammaproteobacteria</taxon>
        <taxon>Alteromonadales</taxon>
        <taxon>Colwelliaceae</taxon>
        <taxon>Colwellia</taxon>
    </lineage>
</organism>
<proteinExistence type="predicted"/>
<keyword evidence="5 9" id="KW-0812">Transmembrane</keyword>
<evidence type="ECO:0000313" key="11">
    <source>
        <dbReference type="EMBL" id="GAA0809951.1"/>
    </source>
</evidence>
<keyword evidence="6 9" id="KW-1133">Transmembrane helix</keyword>
<keyword evidence="3" id="KW-0488">Methylation</keyword>
<evidence type="ECO:0000256" key="7">
    <source>
        <dbReference type="ARBA" id="ARBA00023136"/>
    </source>
</evidence>
<dbReference type="RefSeq" id="WP_215979509.1">
    <property type="nucleotide sequence ID" value="NZ_BAAAFA010000001.1"/>
</dbReference>
<dbReference type="Proteomes" id="UP001500021">
    <property type="component" value="Unassembled WGS sequence"/>
</dbReference>
<dbReference type="PANTHER" id="PTHR30093">
    <property type="entry name" value="GENERAL SECRETION PATHWAY PROTEIN G"/>
    <property type="match status" value="1"/>
</dbReference>
<name>A0ABN1L203_9GAMM</name>
<evidence type="ECO:0000256" key="1">
    <source>
        <dbReference type="ARBA" id="ARBA00004377"/>
    </source>
</evidence>
<feature type="domain" description="General secretion pathway GspH" evidence="10">
    <location>
        <begin position="61"/>
        <end position="166"/>
    </location>
</feature>
<evidence type="ECO:0000256" key="9">
    <source>
        <dbReference type="SAM" id="Phobius"/>
    </source>
</evidence>
<dbReference type="InterPro" id="IPR022346">
    <property type="entry name" value="T2SS_GspH"/>
</dbReference>
<reference evidence="11 12" key="1">
    <citation type="journal article" date="2019" name="Int. J. Syst. Evol. Microbiol.">
        <title>The Global Catalogue of Microorganisms (GCM) 10K type strain sequencing project: providing services to taxonomists for standard genome sequencing and annotation.</title>
        <authorList>
            <consortium name="The Broad Institute Genomics Platform"/>
            <consortium name="The Broad Institute Genome Sequencing Center for Infectious Disease"/>
            <person name="Wu L."/>
            <person name="Ma J."/>
        </authorList>
    </citation>
    <scope>NUCLEOTIDE SEQUENCE [LARGE SCALE GENOMIC DNA]</scope>
    <source>
        <strain evidence="11 12">JCM 15608</strain>
    </source>
</reference>
<dbReference type="PANTHER" id="PTHR30093:SF41">
    <property type="entry name" value="TYPE II SECRETION SYSTEM PROTEIN H"/>
    <property type="match status" value="1"/>
</dbReference>
<comment type="caution">
    <text evidence="11">The sequence shown here is derived from an EMBL/GenBank/DDBJ whole genome shotgun (WGS) entry which is preliminary data.</text>
</comment>
<accession>A0ABN1L203</accession>
<evidence type="ECO:0000256" key="4">
    <source>
        <dbReference type="ARBA" id="ARBA00022519"/>
    </source>
</evidence>
<dbReference type="InterPro" id="IPR012902">
    <property type="entry name" value="N_methyl_site"/>
</dbReference>
<keyword evidence="2" id="KW-1003">Cell membrane</keyword>
<dbReference type="Pfam" id="PF07963">
    <property type="entry name" value="N_methyl"/>
    <property type="match status" value="1"/>
</dbReference>
<keyword evidence="7 9" id="KW-0472">Membrane</keyword>
<evidence type="ECO:0000256" key="3">
    <source>
        <dbReference type="ARBA" id="ARBA00022481"/>
    </source>
</evidence>
<dbReference type="Pfam" id="PF12019">
    <property type="entry name" value="GspH"/>
    <property type="match status" value="1"/>
</dbReference>
<dbReference type="EMBL" id="BAAAFA010000001">
    <property type="protein sequence ID" value="GAA0809951.1"/>
    <property type="molecule type" value="Genomic_DNA"/>
</dbReference>
<protein>
    <submittedName>
        <fullName evidence="11">GspH/FimT family pseudopilin</fullName>
    </submittedName>
</protein>
<evidence type="ECO:0000313" key="12">
    <source>
        <dbReference type="Proteomes" id="UP001500021"/>
    </source>
</evidence>
<evidence type="ECO:0000256" key="6">
    <source>
        <dbReference type="ARBA" id="ARBA00022989"/>
    </source>
</evidence>
<keyword evidence="12" id="KW-1185">Reference proteome</keyword>
<gene>
    <name evidence="11" type="ORF">GCM10009111_00110</name>
</gene>